<dbReference type="Proteomes" id="UP000196027">
    <property type="component" value="Chromosome"/>
</dbReference>
<dbReference type="KEGG" id="ome:OLMES_1821"/>
<evidence type="ECO:0000256" key="7">
    <source>
        <dbReference type="PROSITE-ProRule" id="PRU00473"/>
    </source>
</evidence>
<dbReference type="InterPro" id="IPR050330">
    <property type="entry name" value="Bact_OuterMem_StrucFunc"/>
</dbReference>
<dbReference type="InterPro" id="IPR025713">
    <property type="entry name" value="MotB-like_N_dom"/>
</dbReference>
<dbReference type="AlphaFoldDB" id="A0A1Y0I8T3"/>
<organism evidence="11 12">
    <name type="scientific">Oleiphilus messinensis</name>
    <dbReference type="NCBI Taxonomy" id="141451"/>
    <lineage>
        <taxon>Bacteria</taxon>
        <taxon>Pseudomonadati</taxon>
        <taxon>Pseudomonadota</taxon>
        <taxon>Gammaproteobacteria</taxon>
        <taxon>Oceanospirillales</taxon>
        <taxon>Oleiphilaceae</taxon>
        <taxon>Oleiphilus</taxon>
    </lineage>
</organism>
<keyword evidence="3" id="KW-1003">Cell membrane</keyword>
<dbReference type="PANTHER" id="PTHR30329">
    <property type="entry name" value="STATOR ELEMENT OF FLAGELLAR MOTOR COMPLEX"/>
    <property type="match status" value="1"/>
</dbReference>
<dbReference type="Gene3D" id="3.30.1330.60">
    <property type="entry name" value="OmpA-like domain"/>
    <property type="match status" value="1"/>
</dbReference>
<protein>
    <submittedName>
        <fullName evidence="11">Flagellar motor protein</fullName>
    </submittedName>
</protein>
<comment type="subcellular location">
    <subcellularLocation>
        <location evidence="1">Cell membrane</location>
        <topology evidence="1">Single-pass membrane protein</topology>
    </subcellularLocation>
</comment>
<keyword evidence="4 9" id="KW-0812">Transmembrane</keyword>
<dbReference type="PROSITE" id="PS51123">
    <property type="entry name" value="OMPA_2"/>
    <property type="match status" value="1"/>
</dbReference>
<evidence type="ECO:0000259" key="10">
    <source>
        <dbReference type="PROSITE" id="PS51123"/>
    </source>
</evidence>
<reference evidence="11 12" key="1">
    <citation type="submission" date="2017-05" db="EMBL/GenBank/DDBJ databases">
        <title>Genomic insights into alkan degradation activity of Oleiphilus messinensis.</title>
        <authorList>
            <person name="Kozyavkin S.A."/>
            <person name="Slesarev A.I."/>
            <person name="Golyshin P.N."/>
            <person name="Korzhenkov A."/>
            <person name="Golyshina O.N."/>
            <person name="Toshchakov S.V."/>
        </authorList>
    </citation>
    <scope>NUCLEOTIDE SEQUENCE [LARGE SCALE GENOMIC DNA]</scope>
    <source>
        <strain evidence="11 12">ME102</strain>
    </source>
</reference>
<keyword evidence="6 7" id="KW-0472">Membrane</keyword>
<evidence type="ECO:0000256" key="2">
    <source>
        <dbReference type="ARBA" id="ARBA00008914"/>
    </source>
</evidence>
<evidence type="ECO:0000313" key="11">
    <source>
        <dbReference type="EMBL" id="ARU55895.1"/>
    </source>
</evidence>
<evidence type="ECO:0000256" key="1">
    <source>
        <dbReference type="ARBA" id="ARBA00004162"/>
    </source>
</evidence>
<dbReference type="Pfam" id="PF13677">
    <property type="entry name" value="MotB_plug"/>
    <property type="match status" value="1"/>
</dbReference>
<feature type="transmembrane region" description="Helical" evidence="9">
    <location>
        <begin position="21"/>
        <end position="43"/>
    </location>
</feature>
<evidence type="ECO:0000256" key="5">
    <source>
        <dbReference type="ARBA" id="ARBA00022989"/>
    </source>
</evidence>
<feature type="domain" description="OmpA-like" evidence="10">
    <location>
        <begin position="147"/>
        <end position="266"/>
    </location>
</feature>
<dbReference type="GO" id="GO:0005886">
    <property type="term" value="C:plasma membrane"/>
    <property type="evidence" value="ECO:0007669"/>
    <property type="project" value="UniProtKB-SubCell"/>
</dbReference>
<comment type="similarity">
    <text evidence="2">Belongs to the MotB family.</text>
</comment>
<dbReference type="NCBIfam" id="NF006548">
    <property type="entry name" value="PRK09041.1"/>
    <property type="match status" value="1"/>
</dbReference>
<evidence type="ECO:0000256" key="6">
    <source>
        <dbReference type="ARBA" id="ARBA00023136"/>
    </source>
</evidence>
<sequence length="324" mass="36100">MDDRAPIIIKRVKKYNKGHGGAWKVAFADFATAMMAFFLVLWLTATTTPEQREAIEGYFQDPIGFTEGGSPNPIDLEGSASIVDSSSNDQAPEEISFEEEVIEEMADTIEQRKLAQLMTEIEQQIEENQKLKEFKDQLLLDITDEGLRIQIVDKSKRPMFDSGKSELKYYSEDLLFELAPTIGGVPNKISLTGHTDAQPFAIGDSYSNWELSADRANAARRALVGGGVHESQISRVVGLGSSVLFDEGHPEAPINRRIAIIILNKKSEYQIQKNAGVQNERAKSPNPGRTPSESAREKVPLEKIIDEGSWFDDVEEVKPDEVTW</sequence>
<gene>
    <name evidence="11" type="ORF">OLMES_1821</name>
</gene>
<keyword evidence="11" id="KW-0966">Cell projection</keyword>
<dbReference type="RefSeq" id="WP_087460946.1">
    <property type="nucleotide sequence ID" value="NZ_CP021425.1"/>
</dbReference>
<feature type="region of interest" description="Disordered" evidence="8">
    <location>
        <begin position="274"/>
        <end position="299"/>
    </location>
</feature>
<dbReference type="InterPro" id="IPR006665">
    <property type="entry name" value="OmpA-like"/>
</dbReference>
<keyword evidence="11" id="KW-0282">Flagellum</keyword>
<accession>A0A1Y0I8T3</accession>
<dbReference type="PANTHER" id="PTHR30329:SF21">
    <property type="entry name" value="LIPOPROTEIN YIAD-RELATED"/>
    <property type="match status" value="1"/>
</dbReference>
<keyword evidence="11" id="KW-0969">Cilium</keyword>
<dbReference type="EMBL" id="CP021425">
    <property type="protein sequence ID" value="ARU55895.1"/>
    <property type="molecule type" value="Genomic_DNA"/>
</dbReference>
<dbReference type="InterPro" id="IPR036737">
    <property type="entry name" value="OmpA-like_sf"/>
</dbReference>
<keyword evidence="5 9" id="KW-1133">Transmembrane helix</keyword>
<proteinExistence type="inferred from homology"/>
<evidence type="ECO:0000256" key="9">
    <source>
        <dbReference type="SAM" id="Phobius"/>
    </source>
</evidence>
<keyword evidence="12" id="KW-1185">Reference proteome</keyword>
<evidence type="ECO:0000256" key="8">
    <source>
        <dbReference type="SAM" id="MobiDB-lite"/>
    </source>
</evidence>
<evidence type="ECO:0000256" key="4">
    <source>
        <dbReference type="ARBA" id="ARBA00022692"/>
    </source>
</evidence>
<evidence type="ECO:0000313" key="12">
    <source>
        <dbReference type="Proteomes" id="UP000196027"/>
    </source>
</evidence>
<dbReference type="SUPFAM" id="SSF103088">
    <property type="entry name" value="OmpA-like"/>
    <property type="match status" value="1"/>
</dbReference>
<dbReference type="OrthoDB" id="9809186at2"/>
<evidence type="ECO:0000256" key="3">
    <source>
        <dbReference type="ARBA" id="ARBA00022475"/>
    </source>
</evidence>
<name>A0A1Y0I8T3_9GAMM</name>
<dbReference type="Pfam" id="PF00691">
    <property type="entry name" value="OmpA"/>
    <property type="match status" value="1"/>
</dbReference>